<dbReference type="RefSeq" id="WP_192543269.1">
    <property type="nucleotide sequence ID" value="NZ_RRZA01000190.1"/>
</dbReference>
<dbReference type="InterPro" id="IPR025960">
    <property type="entry name" value="RVT_N"/>
</dbReference>
<dbReference type="Proteomes" id="UP000707245">
    <property type="component" value="Unassembled WGS sequence"/>
</dbReference>
<organism evidence="2 3">
    <name type="scientific">Pseudoalteromonas prydzensis</name>
    <dbReference type="NCBI Taxonomy" id="182141"/>
    <lineage>
        <taxon>Bacteria</taxon>
        <taxon>Pseudomonadati</taxon>
        <taxon>Pseudomonadota</taxon>
        <taxon>Gammaproteobacteria</taxon>
        <taxon>Alteromonadales</taxon>
        <taxon>Pseudoalteromonadaceae</taxon>
        <taxon>Pseudoalteromonas</taxon>
    </lineage>
</organism>
<keyword evidence="2" id="KW-0695">RNA-directed DNA polymerase</keyword>
<evidence type="ECO:0000313" key="3">
    <source>
        <dbReference type="Proteomes" id="UP000707245"/>
    </source>
</evidence>
<evidence type="ECO:0000259" key="1">
    <source>
        <dbReference type="Pfam" id="PF13655"/>
    </source>
</evidence>
<accession>A0ABR9FT44</accession>
<comment type="caution">
    <text evidence="2">The sequence shown here is derived from an EMBL/GenBank/DDBJ whole genome shotgun (WGS) entry which is preliminary data.</text>
</comment>
<evidence type="ECO:0000313" key="2">
    <source>
        <dbReference type="EMBL" id="MBE0459979.1"/>
    </source>
</evidence>
<reference evidence="2 3" key="1">
    <citation type="submission" date="2020-07" db="EMBL/GenBank/DDBJ databases">
        <title>Halophilic bacteria isolated from french cheeses.</title>
        <authorList>
            <person name="Kothe C.I."/>
            <person name="Farah-Kraiem B."/>
            <person name="Renault P."/>
            <person name="Dridi B."/>
        </authorList>
    </citation>
    <scope>NUCLEOTIDE SEQUENCE [LARGE SCALE GENOMIC DNA]</scope>
    <source>
        <strain evidence="2 3">FME14</strain>
    </source>
</reference>
<protein>
    <submittedName>
        <fullName evidence="2">Reverse transcriptase N-terminal domain-containing protein</fullName>
    </submittedName>
</protein>
<keyword evidence="2" id="KW-0548">Nucleotidyltransferase</keyword>
<feature type="non-terminal residue" evidence="2">
    <location>
        <position position="82"/>
    </location>
</feature>
<name>A0ABR9FT44_9GAMM</name>
<gene>
    <name evidence="2" type="ORF">EI167_21735</name>
</gene>
<sequence>MNCSYEQCAPINEAQCWSNIDWKAAKRYVGSLQARIVKAVKQGRKGKVKSLQWLLTHSFYAKALAVKQVTENKGRKTSGVDG</sequence>
<dbReference type="Pfam" id="PF13655">
    <property type="entry name" value="RVT_N"/>
    <property type="match status" value="1"/>
</dbReference>
<dbReference type="GO" id="GO:0003964">
    <property type="term" value="F:RNA-directed DNA polymerase activity"/>
    <property type="evidence" value="ECO:0007669"/>
    <property type="project" value="UniProtKB-KW"/>
</dbReference>
<dbReference type="EMBL" id="RRZA01000190">
    <property type="protein sequence ID" value="MBE0459979.1"/>
    <property type="molecule type" value="Genomic_DNA"/>
</dbReference>
<keyword evidence="2" id="KW-0808">Transferase</keyword>
<proteinExistence type="predicted"/>
<feature type="domain" description="Reverse transcriptase N-terminal" evidence="1">
    <location>
        <begin position="17"/>
        <end position="82"/>
    </location>
</feature>
<keyword evidence="3" id="KW-1185">Reference proteome</keyword>